<evidence type="ECO:0000256" key="7">
    <source>
        <dbReference type="ARBA" id="ARBA00019298"/>
    </source>
</evidence>
<evidence type="ECO:0000256" key="11">
    <source>
        <dbReference type="ARBA" id="ARBA00022499"/>
    </source>
</evidence>
<feature type="compositionally biased region" description="Polar residues" evidence="23">
    <location>
        <begin position="1001"/>
        <end position="1011"/>
    </location>
</feature>
<evidence type="ECO:0000256" key="18">
    <source>
        <dbReference type="ARBA" id="ARBA00023163"/>
    </source>
</evidence>
<dbReference type="GO" id="GO:0005730">
    <property type="term" value="C:nucleolus"/>
    <property type="evidence" value="ECO:0007669"/>
    <property type="project" value="UniProtKB-SubCell"/>
</dbReference>
<evidence type="ECO:0000256" key="6">
    <source>
        <dbReference type="ARBA" id="ARBA00008592"/>
    </source>
</evidence>
<dbReference type="InterPro" id="IPR007110">
    <property type="entry name" value="Ig-like_dom"/>
</dbReference>
<dbReference type="PROSITE" id="PS50835">
    <property type="entry name" value="IG_LIKE"/>
    <property type="match status" value="2"/>
</dbReference>
<dbReference type="InterPro" id="IPR036179">
    <property type="entry name" value="Ig-like_dom_sf"/>
</dbReference>
<dbReference type="GO" id="GO:0003713">
    <property type="term" value="F:transcription coactivator activity"/>
    <property type="evidence" value="ECO:0007669"/>
    <property type="project" value="TreeGrafter"/>
</dbReference>
<accession>A0A5C6NDF5</accession>
<evidence type="ECO:0000256" key="12">
    <source>
        <dbReference type="ARBA" id="ARBA00022553"/>
    </source>
</evidence>
<dbReference type="InterPro" id="IPR046378">
    <property type="entry name" value="DAXX_histone-bd"/>
</dbReference>
<keyword evidence="20" id="KW-0539">Nucleus</keyword>
<feature type="signal peptide" evidence="25">
    <location>
        <begin position="1"/>
        <end position="21"/>
    </location>
</feature>
<evidence type="ECO:0000313" key="27">
    <source>
        <dbReference type="EMBL" id="TWW65534.1"/>
    </source>
</evidence>
<comment type="subcellular location">
    <subcellularLocation>
        <location evidence="3">Chromosome</location>
        <location evidence="3">Centromere</location>
    </subcellularLocation>
    <subcellularLocation>
        <location evidence="2">Cytoplasm</location>
    </subcellularLocation>
    <subcellularLocation>
        <location evidence="1">Nucleus</location>
        <location evidence="1">PML body</location>
    </subcellularLocation>
    <subcellularLocation>
        <location evidence="4">Nucleus</location>
        <location evidence="4">Nucleolus</location>
    </subcellularLocation>
    <subcellularLocation>
        <location evidence="5">Nucleus</location>
        <location evidence="5">Nucleoplasm</location>
    </subcellularLocation>
</comment>
<dbReference type="GO" id="GO:0003714">
    <property type="term" value="F:transcription corepressor activity"/>
    <property type="evidence" value="ECO:0007669"/>
    <property type="project" value="TreeGrafter"/>
</dbReference>
<comment type="caution">
    <text evidence="27">The sequence shown here is derived from an EMBL/GenBank/DDBJ whole genome shotgun (WGS) entry which is preliminary data.</text>
</comment>
<protein>
    <recommendedName>
        <fullName evidence="7">Death domain-associated protein 6</fullName>
    </recommendedName>
    <alternativeName>
        <fullName evidence="22">Daxx</fullName>
    </alternativeName>
</protein>
<feature type="domain" description="Ig-like" evidence="26">
    <location>
        <begin position="157"/>
        <end position="277"/>
    </location>
</feature>
<feature type="region of interest" description="Disordered" evidence="23">
    <location>
        <begin position="685"/>
        <end position="714"/>
    </location>
</feature>
<dbReference type="GO" id="GO:0005737">
    <property type="term" value="C:cytoplasm"/>
    <property type="evidence" value="ECO:0007669"/>
    <property type="project" value="UniProtKB-SubCell"/>
</dbReference>
<feature type="domain" description="Ig-like" evidence="26">
    <location>
        <begin position="286"/>
        <end position="389"/>
    </location>
</feature>
<dbReference type="PANTHER" id="PTHR12766:SF7">
    <property type="entry name" value="DEATH DOMAIN-ASSOCIATED PROTEIN 6"/>
    <property type="match status" value="1"/>
</dbReference>
<evidence type="ECO:0000313" key="28">
    <source>
        <dbReference type="Proteomes" id="UP000324091"/>
    </source>
</evidence>
<dbReference type="Proteomes" id="UP000324091">
    <property type="component" value="Chromosome 21"/>
</dbReference>
<dbReference type="Pfam" id="PF07686">
    <property type="entry name" value="V-set"/>
    <property type="match status" value="1"/>
</dbReference>
<feature type="transmembrane region" description="Helical" evidence="24">
    <location>
        <begin position="457"/>
        <end position="476"/>
    </location>
</feature>
<feature type="compositionally biased region" description="Acidic residues" evidence="23">
    <location>
        <begin position="952"/>
        <end position="978"/>
    </location>
</feature>
<dbReference type="Gene3D" id="1.10.8.810">
    <property type="entry name" value="Daxx helical bundle domain"/>
    <property type="match status" value="1"/>
</dbReference>
<gene>
    <name evidence="27" type="ORF">D4764_21G0004340</name>
</gene>
<evidence type="ECO:0000256" key="2">
    <source>
        <dbReference type="ARBA" id="ARBA00004496"/>
    </source>
</evidence>
<keyword evidence="11" id="KW-1017">Isopeptide bond</keyword>
<evidence type="ECO:0000256" key="13">
    <source>
        <dbReference type="ARBA" id="ARBA00022703"/>
    </source>
</evidence>
<evidence type="ECO:0000256" key="17">
    <source>
        <dbReference type="ARBA" id="ARBA00023054"/>
    </source>
</evidence>
<evidence type="ECO:0000256" key="19">
    <source>
        <dbReference type="ARBA" id="ARBA00023186"/>
    </source>
</evidence>
<dbReference type="EMBL" id="RHFK02000014">
    <property type="protein sequence ID" value="TWW65534.1"/>
    <property type="molecule type" value="Genomic_DNA"/>
</dbReference>
<feature type="transmembrane region" description="Helical" evidence="24">
    <location>
        <begin position="402"/>
        <end position="423"/>
    </location>
</feature>
<feature type="compositionally biased region" description="Basic and acidic residues" evidence="23">
    <location>
        <begin position="914"/>
        <end position="946"/>
    </location>
</feature>
<evidence type="ECO:0000256" key="22">
    <source>
        <dbReference type="ARBA" id="ARBA00029641"/>
    </source>
</evidence>
<feature type="compositionally biased region" description="Basic and acidic residues" evidence="23">
    <location>
        <begin position="697"/>
        <end position="708"/>
    </location>
</feature>
<keyword evidence="9" id="KW-0963">Cytoplasm</keyword>
<dbReference type="SMART" id="SM00409">
    <property type="entry name" value="IG"/>
    <property type="match status" value="2"/>
</dbReference>
<dbReference type="FunFam" id="1.20.58.2170:FF:000001">
    <property type="entry name" value="Death domain-associated protein 6"/>
    <property type="match status" value="1"/>
</dbReference>
<dbReference type="GO" id="GO:0042393">
    <property type="term" value="F:histone binding"/>
    <property type="evidence" value="ECO:0007669"/>
    <property type="project" value="InterPro"/>
</dbReference>
<dbReference type="Pfam" id="PF03344">
    <property type="entry name" value="Daxx"/>
    <property type="match status" value="1"/>
</dbReference>
<evidence type="ECO:0000256" key="8">
    <source>
        <dbReference type="ARBA" id="ARBA00022454"/>
    </source>
</evidence>
<feature type="compositionally biased region" description="Low complexity" evidence="23">
    <location>
        <begin position="1039"/>
        <end position="1053"/>
    </location>
</feature>
<name>A0A5C6NDF5_9TELE</name>
<evidence type="ECO:0000256" key="23">
    <source>
        <dbReference type="SAM" id="MobiDB-lite"/>
    </source>
</evidence>
<organism evidence="27 28">
    <name type="scientific">Takifugu flavidus</name>
    <name type="common">sansaifugu</name>
    <dbReference type="NCBI Taxonomy" id="433684"/>
    <lineage>
        <taxon>Eukaryota</taxon>
        <taxon>Metazoa</taxon>
        <taxon>Chordata</taxon>
        <taxon>Craniata</taxon>
        <taxon>Vertebrata</taxon>
        <taxon>Euteleostomi</taxon>
        <taxon>Actinopterygii</taxon>
        <taxon>Neopterygii</taxon>
        <taxon>Teleostei</taxon>
        <taxon>Neoteleostei</taxon>
        <taxon>Acanthomorphata</taxon>
        <taxon>Eupercaria</taxon>
        <taxon>Tetraodontiformes</taxon>
        <taxon>Tetradontoidea</taxon>
        <taxon>Tetraodontidae</taxon>
        <taxon>Takifugu</taxon>
    </lineage>
</organism>
<evidence type="ECO:0000256" key="4">
    <source>
        <dbReference type="ARBA" id="ARBA00004604"/>
    </source>
</evidence>
<evidence type="ECO:0000256" key="9">
    <source>
        <dbReference type="ARBA" id="ARBA00022490"/>
    </source>
</evidence>
<keyword evidence="16" id="KW-0805">Transcription regulation</keyword>
<dbReference type="Gene3D" id="2.60.40.10">
    <property type="entry name" value="Immunoglobulins"/>
    <property type="match status" value="3"/>
</dbReference>
<evidence type="ECO:0000256" key="24">
    <source>
        <dbReference type="SAM" id="Phobius"/>
    </source>
</evidence>
<keyword evidence="14" id="KW-0832">Ubl conjugation</keyword>
<dbReference type="CDD" id="cd13151">
    <property type="entry name" value="DAXX_helical_bundle"/>
    <property type="match status" value="1"/>
</dbReference>
<evidence type="ECO:0000256" key="15">
    <source>
        <dbReference type="ARBA" id="ARBA00022853"/>
    </source>
</evidence>
<dbReference type="SUPFAM" id="SSF48726">
    <property type="entry name" value="Immunoglobulin"/>
    <property type="match status" value="2"/>
</dbReference>
<dbReference type="GO" id="GO:0006334">
    <property type="term" value="P:nucleosome assembly"/>
    <property type="evidence" value="ECO:0007669"/>
    <property type="project" value="TreeGrafter"/>
</dbReference>
<sequence>MTYFSTIYKLSLVAAVCFVQAEDSRCPVLECWFVQEKTGRGGGLTAAVDQERSLLHVSTGAHSQTQKVPSDIKPERIYFVTDPAGSFCHQSLDPPRGSIEKPSCETNPFLPYPSSLKWAASLTDSERSPHYLQADWFSTSILGTNKELAISGIMRAPTASKELSVILSTTTKTVSVHTRLGDPVRLDCSFWVDPSSPLSGSGFAVEWRYQFRGKGRVVLAYDGKTDHLADDDEGATLDFDGLHKRGNASLILQKAEVHHSGMYICTVFLPYLSTQVTMELEVVEPPSLAIHPSPLPLTVPGQILTVQCDASGFAPLSLTLSWQYKDVHGKTKYLGSGRVTGHKQAWDGTYSQSSRLELDTATIDLSRGGELTCVAEHLGGARQASVALNMLGFSTPTIEDSMAMVGVALVLYGLIKFISWTFTSSGSKLSKNKNFKKRLQQTARVKLRNQKRMVGKLFWFCTYTVLLLTITVAFWGSNHHHHQHHFPMAVAPASLADKIIVLDGDDEDESLKGTCSVSTSSNQPQAAAEVFQPDVQHPVPSHITHSPFASNKKEAHVLQAENQRLFAEFVAHCSADTMDCPEVLAYLETRHSKASPEYLSSVEFRNTLGHCLTRAQAHRSKTFVYINELCTVLKQHAAKKRQVVTKVETDPCTAAAVAFQSTSPLPKSNDAGLKGEGDTMNVTADNTLLSPSGLQKNSEDVNEEQKMDKRTKKTSRKQIAYLENLLKMYNDEIHRLQKSELSLDDLDLEDSSFVQENKLKRKLMKIYEKLCELKGCSTLTGRVIEHRIAYSSTRYPEINKRIERFINSPEAQRNPPDYQDILQQMLRTNERYNLCLSRKQLNQMAKEAFREVGTRIQDRRHLDLVYNFGSHLTDTYKPASDPALLDSSLLRKLRSNREVSVSRLEEVISKYANKQEDTEELERKRRQEKKEKGDSKSEKEGKKEVNGVEEQQKEEEEEDEEEDDEEDNSSDPDIEEEIQASAQQDGPDEDNEDEDDNSSSQLCNGASNNGHTGEAFGNVSAGDDESLPDDQEPVTSAVSPFSSESKSQKSPLSDVPSPGCSPGHPESMQTPKPPSNCPVVESEELVESPCVGPEITPVAENGAALPLSPEVVVDKCCGRSCNGTSPPPLSPRVSSSHKRKREPAAPDSPQTADDSEVEIPLDMGVSCSGSPQQVESIQANAASPQLTPPPKRNKVNVATQCDPEEVIVLSDSE</sequence>
<keyword evidence="13" id="KW-0053">Apoptosis</keyword>
<dbReference type="InterPro" id="IPR003599">
    <property type="entry name" value="Ig_sub"/>
</dbReference>
<feature type="compositionally biased region" description="Acidic residues" evidence="23">
    <location>
        <begin position="1022"/>
        <end position="1032"/>
    </location>
</feature>
<dbReference type="Gene3D" id="1.20.58.2170">
    <property type="match status" value="1"/>
</dbReference>
<dbReference type="CDD" id="cd13150">
    <property type="entry name" value="DAXX_histone_binding"/>
    <property type="match status" value="1"/>
</dbReference>
<keyword evidence="8" id="KW-0158">Chromosome</keyword>
<keyword evidence="24" id="KW-1133">Transmembrane helix</keyword>
<dbReference type="InterPro" id="IPR046426">
    <property type="entry name" value="DAXX_histone-bd_sf"/>
</dbReference>
<keyword evidence="17" id="KW-0175">Coiled coil</keyword>
<dbReference type="InterPro" id="IPR013783">
    <property type="entry name" value="Ig-like_fold"/>
</dbReference>
<reference evidence="27 28" key="1">
    <citation type="submission" date="2019-04" db="EMBL/GenBank/DDBJ databases">
        <title>Chromosome genome assembly for Takifugu flavidus.</title>
        <authorList>
            <person name="Xiao S."/>
        </authorList>
    </citation>
    <scope>NUCLEOTIDE SEQUENCE [LARGE SCALE GENOMIC DNA]</scope>
    <source>
        <strain evidence="27">HTHZ2018</strain>
        <tissue evidence="27">Muscle</tissue>
    </source>
</reference>
<evidence type="ECO:0000256" key="3">
    <source>
        <dbReference type="ARBA" id="ARBA00004584"/>
    </source>
</evidence>
<dbReference type="GO" id="GO:0042981">
    <property type="term" value="P:regulation of apoptotic process"/>
    <property type="evidence" value="ECO:0007669"/>
    <property type="project" value="TreeGrafter"/>
</dbReference>
<dbReference type="InterPro" id="IPR013106">
    <property type="entry name" value="Ig_V-set"/>
</dbReference>
<evidence type="ECO:0000256" key="5">
    <source>
        <dbReference type="ARBA" id="ARBA00004642"/>
    </source>
</evidence>
<keyword evidence="15" id="KW-0156">Chromatin regulator</keyword>
<keyword evidence="21" id="KW-0137">Centromere</keyword>
<evidence type="ECO:0000256" key="16">
    <source>
        <dbReference type="ARBA" id="ARBA00023015"/>
    </source>
</evidence>
<keyword evidence="28" id="KW-1185">Reference proteome</keyword>
<keyword evidence="12" id="KW-0597">Phosphoprotein</keyword>
<evidence type="ECO:0000259" key="26">
    <source>
        <dbReference type="PROSITE" id="PS50835"/>
    </source>
</evidence>
<evidence type="ECO:0000256" key="14">
    <source>
        <dbReference type="ARBA" id="ARBA00022843"/>
    </source>
</evidence>
<proteinExistence type="inferred from homology"/>
<dbReference type="GO" id="GO:0006915">
    <property type="term" value="P:apoptotic process"/>
    <property type="evidence" value="ECO:0007669"/>
    <property type="project" value="UniProtKB-KW"/>
</dbReference>
<dbReference type="FunFam" id="1.10.8.810:FF:000001">
    <property type="entry name" value="Death domain-associated protein 6"/>
    <property type="match status" value="1"/>
</dbReference>
<keyword evidence="18" id="KW-0804">Transcription</keyword>
<dbReference type="InterPro" id="IPR038298">
    <property type="entry name" value="Daxx_N_sf"/>
</dbReference>
<keyword evidence="10" id="KW-0678">Repressor</keyword>
<evidence type="ECO:0000256" key="25">
    <source>
        <dbReference type="SAM" id="SignalP"/>
    </source>
</evidence>
<dbReference type="GO" id="GO:0050681">
    <property type="term" value="F:nuclear androgen receptor binding"/>
    <property type="evidence" value="ECO:0007669"/>
    <property type="project" value="TreeGrafter"/>
</dbReference>
<feature type="chain" id="PRO_5022940947" description="Death domain-associated protein 6" evidence="25">
    <location>
        <begin position="22"/>
        <end position="1213"/>
    </location>
</feature>
<dbReference type="GO" id="GO:0016605">
    <property type="term" value="C:PML body"/>
    <property type="evidence" value="ECO:0007669"/>
    <property type="project" value="UniProtKB-SubCell"/>
</dbReference>
<feature type="compositionally biased region" description="Polar residues" evidence="23">
    <location>
        <begin position="1167"/>
        <end position="1185"/>
    </location>
</feature>
<evidence type="ECO:0000256" key="10">
    <source>
        <dbReference type="ARBA" id="ARBA00022491"/>
    </source>
</evidence>
<keyword evidence="24" id="KW-0472">Membrane</keyword>
<evidence type="ECO:0000256" key="20">
    <source>
        <dbReference type="ARBA" id="ARBA00023242"/>
    </source>
</evidence>
<keyword evidence="25" id="KW-0732">Signal</keyword>
<dbReference type="PANTHER" id="PTHR12766">
    <property type="entry name" value="DEATH DOMAIN-ASSOCIATED PROTEIN 6 DAXX"/>
    <property type="match status" value="1"/>
</dbReference>
<feature type="region of interest" description="Disordered" evidence="23">
    <location>
        <begin position="1116"/>
        <end position="1202"/>
    </location>
</feature>
<feature type="compositionally biased region" description="Polar residues" evidence="23">
    <location>
        <begin position="685"/>
        <end position="696"/>
    </location>
</feature>
<dbReference type="AlphaFoldDB" id="A0A5C6NDF5"/>
<evidence type="ECO:0000256" key="1">
    <source>
        <dbReference type="ARBA" id="ARBA00004322"/>
    </source>
</evidence>
<evidence type="ECO:0000256" key="21">
    <source>
        <dbReference type="ARBA" id="ARBA00023328"/>
    </source>
</evidence>
<dbReference type="GO" id="GO:0000775">
    <property type="term" value="C:chromosome, centromeric region"/>
    <property type="evidence" value="ECO:0007669"/>
    <property type="project" value="UniProtKB-SubCell"/>
</dbReference>
<feature type="region of interest" description="Disordered" evidence="23">
    <location>
        <begin position="914"/>
        <end position="1097"/>
    </location>
</feature>
<keyword evidence="24" id="KW-0812">Transmembrane</keyword>
<keyword evidence="19" id="KW-0143">Chaperone</keyword>
<dbReference type="InterPro" id="IPR031333">
    <property type="entry name" value="Daxx_N"/>
</dbReference>
<dbReference type="Pfam" id="PF20920">
    <property type="entry name" value="DAXX_hist_bd"/>
    <property type="match status" value="1"/>
</dbReference>
<comment type="similarity">
    <text evidence="6">Belongs to the DAXX family.</text>
</comment>
<feature type="compositionally biased region" description="Acidic residues" evidence="23">
    <location>
        <begin position="986"/>
        <end position="997"/>
    </location>
</feature>